<dbReference type="PANTHER" id="PTHR45527">
    <property type="entry name" value="NONRIBOSOMAL PEPTIDE SYNTHETASE"/>
    <property type="match status" value="1"/>
</dbReference>
<comment type="caution">
    <text evidence="5">The sequence shown here is derived from an EMBL/GenBank/DDBJ whole genome shotgun (WGS) entry which is preliminary data.</text>
</comment>
<feature type="non-terminal residue" evidence="5">
    <location>
        <position position="1"/>
    </location>
</feature>
<proteinExistence type="predicted"/>
<evidence type="ECO:0000256" key="2">
    <source>
        <dbReference type="ARBA" id="ARBA00022450"/>
    </source>
</evidence>
<accession>A0ABS8BGC6</accession>
<dbReference type="RefSeq" id="WP_226731084.1">
    <property type="nucleotide sequence ID" value="NZ_JAJAUY010000274.1"/>
</dbReference>
<dbReference type="InterPro" id="IPR036736">
    <property type="entry name" value="ACP-like_sf"/>
</dbReference>
<protein>
    <submittedName>
        <fullName evidence="5">Condensation domain-containing protein</fullName>
    </submittedName>
</protein>
<dbReference type="Gene3D" id="3.30.559.10">
    <property type="entry name" value="Chloramphenicol acetyltransferase-like domain"/>
    <property type="match status" value="1"/>
</dbReference>
<dbReference type="InterPro" id="IPR020806">
    <property type="entry name" value="PKS_PP-bd"/>
</dbReference>
<sequence>ILCALFADVLGVPAVGIDDGFFDLGGHSLSATRLAGRIRSALGAELPVRAVFERPTVAGLAALLATADGARTPLGRRSRPAEIPLAHAQQRLWFLGRLDGPGATYNLPLALRLTGELDADALRAALGDVVARHESLRTVFPDTDGRPRQQIRAAAEARVPFETRSVTADDLATELAAHVTRGFDLASQLP</sequence>
<feature type="domain" description="Carrier" evidence="4">
    <location>
        <begin position="1"/>
        <end position="68"/>
    </location>
</feature>
<reference evidence="5 6" key="1">
    <citation type="submission" date="2021-10" db="EMBL/GenBank/DDBJ databases">
        <title>Streptomyces sp. strain SMC 277, a novel streptomycete isolated from soil.</title>
        <authorList>
            <person name="Chanama M."/>
        </authorList>
    </citation>
    <scope>NUCLEOTIDE SEQUENCE [LARGE SCALE GENOMIC DNA]</scope>
    <source>
        <strain evidence="5 6">SMC 277</strain>
    </source>
</reference>
<evidence type="ECO:0000313" key="5">
    <source>
        <dbReference type="EMBL" id="MCB5183578.1"/>
    </source>
</evidence>
<dbReference type="Pfam" id="PF00668">
    <property type="entry name" value="Condensation"/>
    <property type="match status" value="1"/>
</dbReference>
<evidence type="ECO:0000259" key="4">
    <source>
        <dbReference type="PROSITE" id="PS50075"/>
    </source>
</evidence>
<keyword evidence="3" id="KW-0597">Phosphoprotein</keyword>
<dbReference type="PROSITE" id="PS50075">
    <property type="entry name" value="CARRIER"/>
    <property type="match status" value="1"/>
</dbReference>
<dbReference type="SUPFAM" id="SSF47336">
    <property type="entry name" value="ACP-like"/>
    <property type="match status" value="1"/>
</dbReference>
<organism evidence="5 6">
    <name type="scientific">Streptomyces antimicrobicus</name>
    <dbReference type="NCBI Taxonomy" id="2883108"/>
    <lineage>
        <taxon>Bacteria</taxon>
        <taxon>Bacillati</taxon>
        <taxon>Actinomycetota</taxon>
        <taxon>Actinomycetes</taxon>
        <taxon>Kitasatosporales</taxon>
        <taxon>Streptomycetaceae</taxon>
        <taxon>Streptomyces</taxon>
    </lineage>
</organism>
<dbReference type="PROSITE" id="PS00012">
    <property type="entry name" value="PHOSPHOPANTETHEINE"/>
    <property type="match status" value="1"/>
</dbReference>
<dbReference type="PANTHER" id="PTHR45527:SF1">
    <property type="entry name" value="FATTY ACID SYNTHASE"/>
    <property type="match status" value="1"/>
</dbReference>
<name>A0ABS8BGC6_9ACTN</name>
<dbReference type="InterPro" id="IPR006162">
    <property type="entry name" value="Ppantetheine_attach_site"/>
</dbReference>
<comment type="cofactor">
    <cofactor evidence="1">
        <name>pantetheine 4'-phosphate</name>
        <dbReference type="ChEBI" id="CHEBI:47942"/>
    </cofactor>
</comment>
<dbReference type="Proteomes" id="UP001199054">
    <property type="component" value="Unassembled WGS sequence"/>
</dbReference>
<keyword evidence="6" id="KW-1185">Reference proteome</keyword>
<evidence type="ECO:0000256" key="3">
    <source>
        <dbReference type="ARBA" id="ARBA00022553"/>
    </source>
</evidence>
<dbReference type="InterPro" id="IPR009081">
    <property type="entry name" value="PP-bd_ACP"/>
</dbReference>
<feature type="non-terminal residue" evidence="5">
    <location>
        <position position="190"/>
    </location>
</feature>
<dbReference type="InterPro" id="IPR001242">
    <property type="entry name" value="Condensation_dom"/>
</dbReference>
<dbReference type="Pfam" id="PF00550">
    <property type="entry name" value="PP-binding"/>
    <property type="match status" value="1"/>
</dbReference>
<keyword evidence="2" id="KW-0596">Phosphopantetheine</keyword>
<dbReference type="SUPFAM" id="SSF52777">
    <property type="entry name" value="CoA-dependent acyltransferases"/>
    <property type="match status" value="1"/>
</dbReference>
<evidence type="ECO:0000256" key="1">
    <source>
        <dbReference type="ARBA" id="ARBA00001957"/>
    </source>
</evidence>
<dbReference type="Gene3D" id="1.10.1200.10">
    <property type="entry name" value="ACP-like"/>
    <property type="match status" value="1"/>
</dbReference>
<dbReference type="SMART" id="SM00823">
    <property type="entry name" value="PKS_PP"/>
    <property type="match status" value="1"/>
</dbReference>
<gene>
    <name evidence="5" type="ORF">LG632_30020</name>
</gene>
<dbReference type="EMBL" id="JAJAUY010000274">
    <property type="protein sequence ID" value="MCB5183578.1"/>
    <property type="molecule type" value="Genomic_DNA"/>
</dbReference>
<dbReference type="InterPro" id="IPR023213">
    <property type="entry name" value="CAT-like_dom_sf"/>
</dbReference>
<evidence type="ECO:0000313" key="6">
    <source>
        <dbReference type="Proteomes" id="UP001199054"/>
    </source>
</evidence>